<evidence type="ECO:0000256" key="2">
    <source>
        <dbReference type="ARBA" id="ARBA00022679"/>
    </source>
</evidence>
<keyword evidence="10" id="KW-1185">Reference proteome</keyword>
<dbReference type="InterPro" id="IPR008271">
    <property type="entry name" value="Ser/Thr_kinase_AS"/>
</dbReference>
<comment type="caution">
    <text evidence="9">The sequence shown here is derived from an EMBL/GenBank/DDBJ whole genome shotgun (WGS) entry which is preliminary data.</text>
</comment>
<dbReference type="Gene3D" id="1.10.510.10">
    <property type="entry name" value="Transferase(Phosphotransferase) domain 1"/>
    <property type="match status" value="1"/>
</dbReference>
<dbReference type="PANTHER" id="PTHR45646:SF11">
    <property type="entry name" value="SERINE_THREONINE-PROTEIN KINASE DOA"/>
    <property type="match status" value="1"/>
</dbReference>
<dbReference type="PROSITE" id="PS00107">
    <property type="entry name" value="PROTEIN_KINASE_ATP"/>
    <property type="match status" value="1"/>
</dbReference>
<feature type="compositionally biased region" description="Polar residues" evidence="7">
    <location>
        <begin position="269"/>
        <end position="285"/>
    </location>
</feature>
<dbReference type="PROSITE" id="PS50011">
    <property type="entry name" value="PROTEIN_KINASE_DOM"/>
    <property type="match status" value="1"/>
</dbReference>
<keyword evidence="1" id="KW-0723">Serine/threonine-protein kinase</keyword>
<sequence length="1425" mass="161157">MMQNSEFYPGNNHNPESLDEFLPQGEYLDIRSVLNPENHDFRSKKSEFKNLNILNEASRIPNSTQNDPDFPTFYTELEMSSNNPVKSTTLKRTRKFSSNLDSPRYATRSISKAKNVPSLKKFKTSTLESITDPELIPSRNSSNTSKHNLNFDKSNLQFLSPNNLCFNNPSPVPLTFTKDFDSKFLEAFSPPEKIIFSKSGHSNDNIKIQSILNPNTSSPRNTSAIFNTNYQIDPFSQPQLSSKFGKKSNSLNIGSLLARPEFGFEGEIGNSSANNPISPSTTRVNGLNFPPDHSKINISDNPLTKYPSDLGIQKNGSTRLPSSSSRKSSRKNTIGAKLNSSSDKKDGHFIAHYNQILGSRYVIKELLGQGTFGKVLKCLDIVSQKLVAVKVIKSIHKYRVAAGMEIKILQTVKSNDPKNIYKCIPINDSFDFEDHVCMVFDLLGSSLYDFLKGNLFQPFPLSDVQKISFQIIKSIFFIHSLNLIHTDLKPENILLVDDSFTVQTLAQRSQLKLLNSVDTQIIDFGSAVFDNEYHPKIVSTRHYRAPEIILELGWSYPCDMWSIGCILVELLTGEALFQTHENSEHLAMIEKFICAPPPSHMIESMDPRLRSEFYDSSNCLLYPNFSTPKNSSARLNKIRSIYDIMGVSNTYPMRSLVDLIYRLLQFDPELRISADEALKHEFFRLEIEKGIIISEFKEKRTISQSKIKPINSKFLTQDQELDLGGLYRTEATKNNVNPSPRSHNYSGSFNIPVENIDKSQNQSNFDGDINKDLFGDLKSKNESSMYLDFQRKKLKNRLNFSTSNYLANSITDGAHAPAVRHLSKDSVIKSSTPKRTIGEFNSQQSNFGVLGFPRFSNEFQSSTKASPVNGLNYIATENAGLDNSVYSAPSICKNPDFSMYSNTIPHNAYRAREPQIDNLNHRALEYSHDSQHNRQFSSSENRVNLPDINSFGISCSSTNVPPFNNSSDLKLYEKTSHDLPLNVDRFGINNCRKFDQSRDTIFKTRSIEQGNLNNKFQNNRVESITENSHFYSNYGKNLCEGYFPTTSAPINEDSFLNSSYLYSNNPVDNLKTENLNHIGFNFEPTLSRGELPSVSQKRSRNSQLKVDFTLDQGDMNMLGNSLNPADISEGAFNSLKKSEIGYISDDFEKNKQEENSGRCRKLAENFEDLLKKVENHENYFYGLNPINSYQTSYLQKYNSDNFGTADINSLQESFSGTGVDNFKSNTNYVDINTQNEYRFESNTNYTPRPVVTKEHSIRPSIDLSSQKYNHETNNRKLESPNYVEVNRPFEEYDSKPSYSVVGILSESGQNSNNVISEALGNTNEASFIHRTRKPDFQEVMGNTSQPGNSLSNIPSLKDVGYRGKFDEPQPQTNHQIPSSIDEFNVEELEGTFSEANRNEKGHPTKVVSARSSLFYLVNSSTFTLT</sequence>
<feature type="binding site" evidence="6">
    <location>
        <position position="390"/>
    </location>
    <ligand>
        <name>ATP</name>
        <dbReference type="ChEBI" id="CHEBI:30616"/>
    </ligand>
</feature>
<dbReference type="GO" id="GO:0043484">
    <property type="term" value="P:regulation of RNA splicing"/>
    <property type="evidence" value="ECO:0007669"/>
    <property type="project" value="TreeGrafter"/>
</dbReference>
<evidence type="ECO:0000259" key="8">
    <source>
        <dbReference type="PROSITE" id="PS50011"/>
    </source>
</evidence>
<keyword evidence="5 6" id="KW-0067">ATP-binding</keyword>
<dbReference type="InterPro" id="IPR051175">
    <property type="entry name" value="CLK_kinases"/>
</dbReference>
<evidence type="ECO:0000256" key="1">
    <source>
        <dbReference type="ARBA" id="ARBA00022527"/>
    </source>
</evidence>
<evidence type="ECO:0000313" key="10">
    <source>
        <dbReference type="Proteomes" id="UP000187455"/>
    </source>
</evidence>
<dbReference type="SUPFAM" id="SSF56112">
    <property type="entry name" value="Protein kinase-like (PK-like)"/>
    <property type="match status" value="1"/>
</dbReference>
<proteinExistence type="predicted"/>
<gene>
    <name evidence="9" type="ORF">AYI68_g1086</name>
</gene>
<keyword evidence="4 9" id="KW-0418">Kinase</keyword>
<feature type="domain" description="Protein kinase" evidence="8">
    <location>
        <begin position="361"/>
        <end position="683"/>
    </location>
</feature>
<keyword evidence="2" id="KW-0808">Transferase</keyword>
<evidence type="ECO:0000256" key="3">
    <source>
        <dbReference type="ARBA" id="ARBA00022741"/>
    </source>
</evidence>
<evidence type="ECO:0000313" key="9">
    <source>
        <dbReference type="EMBL" id="OLY84740.1"/>
    </source>
</evidence>
<dbReference type="InterPro" id="IPR017441">
    <property type="entry name" value="Protein_kinase_ATP_BS"/>
</dbReference>
<dbReference type="CDD" id="cd14134">
    <property type="entry name" value="PKc_CLK"/>
    <property type="match status" value="1"/>
</dbReference>
<dbReference type="Gene3D" id="3.30.200.20">
    <property type="entry name" value="Phosphorylase Kinase, domain 1"/>
    <property type="match status" value="1"/>
</dbReference>
<dbReference type="Pfam" id="PF00069">
    <property type="entry name" value="Pkinase"/>
    <property type="match status" value="1"/>
</dbReference>
<organism evidence="9 10">
    <name type="scientific">Smittium mucronatum</name>
    <dbReference type="NCBI Taxonomy" id="133383"/>
    <lineage>
        <taxon>Eukaryota</taxon>
        <taxon>Fungi</taxon>
        <taxon>Fungi incertae sedis</taxon>
        <taxon>Zoopagomycota</taxon>
        <taxon>Kickxellomycotina</taxon>
        <taxon>Harpellomycetes</taxon>
        <taxon>Harpellales</taxon>
        <taxon>Legeriomycetaceae</taxon>
        <taxon>Smittium</taxon>
    </lineage>
</organism>
<dbReference type="InterPro" id="IPR000719">
    <property type="entry name" value="Prot_kinase_dom"/>
</dbReference>
<dbReference type="PANTHER" id="PTHR45646">
    <property type="entry name" value="SERINE/THREONINE-PROTEIN KINASE DOA-RELATED"/>
    <property type="match status" value="1"/>
</dbReference>
<dbReference type="PROSITE" id="PS00108">
    <property type="entry name" value="PROTEIN_KINASE_ST"/>
    <property type="match status" value="1"/>
</dbReference>
<evidence type="ECO:0000256" key="6">
    <source>
        <dbReference type="PROSITE-ProRule" id="PRU10141"/>
    </source>
</evidence>
<dbReference type="GO" id="GO:0004674">
    <property type="term" value="F:protein serine/threonine kinase activity"/>
    <property type="evidence" value="ECO:0007669"/>
    <property type="project" value="UniProtKB-KW"/>
</dbReference>
<protein>
    <submittedName>
        <fullName evidence="9">Dual specificity protein kinase lkh1</fullName>
    </submittedName>
</protein>
<dbReference type="STRING" id="133383.A0A1R0H6C6"/>
<accession>A0A1R0H6C6</accession>
<dbReference type="EMBL" id="LSSL01000378">
    <property type="protein sequence ID" value="OLY84740.1"/>
    <property type="molecule type" value="Genomic_DNA"/>
</dbReference>
<reference evidence="9 10" key="1">
    <citation type="journal article" date="2016" name="Mol. Biol. Evol.">
        <title>Genome-Wide Survey of Gut Fungi (Harpellales) Reveals the First Horizontally Transferred Ubiquitin Gene from a Mosquito Host.</title>
        <authorList>
            <person name="Wang Y."/>
            <person name="White M.M."/>
            <person name="Kvist S."/>
            <person name="Moncalvo J.M."/>
        </authorList>
    </citation>
    <scope>NUCLEOTIDE SEQUENCE [LARGE SCALE GENOMIC DNA]</scope>
    <source>
        <strain evidence="9 10">ALG-7-W6</strain>
    </source>
</reference>
<evidence type="ECO:0000256" key="5">
    <source>
        <dbReference type="ARBA" id="ARBA00022840"/>
    </source>
</evidence>
<evidence type="ECO:0000256" key="4">
    <source>
        <dbReference type="ARBA" id="ARBA00022777"/>
    </source>
</evidence>
<dbReference type="GO" id="GO:0005524">
    <property type="term" value="F:ATP binding"/>
    <property type="evidence" value="ECO:0007669"/>
    <property type="project" value="UniProtKB-UniRule"/>
</dbReference>
<feature type="region of interest" description="Disordered" evidence="7">
    <location>
        <begin position="269"/>
        <end position="341"/>
    </location>
</feature>
<dbReference type="Proteomes" id="UP000187455">
    <property type="component" value="Unassembled WGS sequence"/>
</dbReference>
<dbReference type="InterPro" id="IPR011009">
    <property type="entry name" value="Kinase-like_dom_sf"/>
</dbReference>
<keyword evidence="3 6" id="KW-0547">Nucleotide-binding</keyword>
<evidence type="ECO:0000256" key="7">
    <source>
        <dbReference type="SAM" id="MobiDB-lite"/>
    </source>
</evidence>
<dbReference type="SMART" id="SM00220">
    <property type="entry name" value="S_TKc"/>
    <property type="match status" value="1"/>
</dbReference>
<dbReference type="OrthoDB" id="283111at2759"/>
<dbReference type="GO" id="GO:0005634">
    <property type="term" value="C:nucleus"/>
    <property type="evidence" value="ECO:0007669"/>
    <property type="project" value="TreeGrafter"/>
</dbReference>
<name>A0A1R0H6C6_9FUNG</name>